<keyword evidence="7" id="KW-1185">Reference proteome</keyword>
<name>A0ABY5RG14_HALLR</name>
<evidence type="ECO:0000256" key="3">
    <source>
        <dbReference type="ARBA" id="ARBA00022989"/>
    </source>
</evidence>
<reference evidence="6" key="1">
    <citation type="submission" date="2021-07" db="EMBL/GenBank/DDBJ databases">
        <title>Studies on halocins as antimicrobial molecules from haloarchaea.</title>
        <authorList>
            <person name="Kumar S."/>
            <person name="Khare S.K."/>
        </authorList>
    </citation>
    <scope>NUCLEOTIDE SEQUENCE</scope>
    <source>
        <strain evidence="6">NCIM 5678</strain>
    </source>
</reference>
<dbReference type="Proteomes" id="UP001058330">
    <property type="component" value="Chromosome"/>
</dbReference>
<evidence type="ECO:0000256" key="1">
    <source>
        <dbReference type="ARBA" id="ARBA00004651"/>
    </source>
</evidence>
<comment type="subcellular location">
    <subcellularLocation>
        <location evidence="1">Cell membrane</location>
        <topology evidence="1">Multi-pass membrane protein</topology>
    </subcellularLocation>
</comment>
<keyword evidence="2 5" id="KW-0812">Transmembrane</keyword>
<accession>A0ABY5RG14</accession>
<dbReference type="GeneID" id="74527412"/>
<proteinExistence type="predicted"/>
<organism evidence="6 7">
    <name type="scientific">Haloferax larsenii</name>
    <dbReference type="NCBI Taxonomy" id="302484"/>
    <lineage>
        <taxon>Archaea</taxon>
        <taxon>Methanobacteriati</taxon>
        <taxon>Methanobacteriota</taxon>
        <taxon>Stenosarchaea group</taxon>
        <taxon>Halobacteria</taxon>
        <taxon>Halobacteriales</taxon>
        <taxon>Haloferacaceae</taxon>
        <taxon>Haloferax</taxon>
    </lineage>
</organism>
<dbReference type="InterPro" id="IPR000537">
    <property type="entry name" value="UbiA_prenyltransferase"/>
</dbReference>
<feature type="transmembrane region" description="Helical" evidence="5">
    <location>
        <begin position="197"/>
        <end position="217"/>
    </location>
</feature>
<feature type="transmembrane region" description="Helical" evidence="5">
    <location>
        <begin position="6"/>
        <end position="31"/>
    </location>
</feature>
<gene>
    <name evidence="6" type="ORF">KU306_00935</name>
</gene>
<keyword evidence="3 5" id="KW-1133">Transmembrane helix</keyword>
<evidence type="ECO:0000256" key="2">
    <source>
        <dbReference type="ARBA" id="ARBA00022692"/>
    </source>
</evidence>
<evidence type="ECO:0000256" key="5">
    <source>
        <dbReference type="SAM" id="Phobius"/>
    </source>
</evidence>
<evidence type="ECO:0000256" key="4">
    <source>
        <dbReference type="ARBA" id="ARBA00023136"/>
    </source>
</evidence>
<protein>
    <submittedName>
        <fullName evidence="6">UbiA family prenyltransferase</fullName>
    </submittedName>
</protein>
<dbReference type="RefSeq" id="WP_007542863.1">
    <property type="nucleotide sequence ID" value="NZ_CP078063.1"/>
</dbReference>
<feature type="transmembrane region" description="Helical" evidence="5">
    <location>
        <begin position="58"/>
        <end position="80"/>
    </location>
</feature>
<feature type="transmembrane region" description="Helical" evidence="5">
    <location>
        <begin position="115"/>
        <end position="139"/>
    </location>
</feature>
<evidence type="ECO:0000313" key="7">
    <source>
        <dbReference type="Proteomes" id="UP001058330"/>
    </source>
</evidence>
<evidence type="ECO:0000313" key="6">
    <source>
        <dbReference type="EMBL" id="UVE50507.1"/>
    </source>
</evidence>
<feature type="transmembrane region" description="Helical" evidence="5">
    <location>
        <begin position="86"/>
        <end position="103"/>
    </location>
</feature>
<dbReference type="Pfam" id="PF01040">
    <property type="entry name" value="UbiA"/>
    <property type="match status" value="1"/>
</dbReference>
<sequence>MVAISATALSIPLSSVGVGLVLPPLLFYFIYVEDRRRVAPEDEVNQPYRTELVRRHQFALLVTELLALLGYVALLVMLVLERPDLGVEYLALGHLPLLVLLVYGHLKQHPTFDSLAVGATWAFVVVFSLLVSTTVTIGWELGGVFVGWFLIAFAGVESRNIQDIDGDSKSNKTTLAGYLGRKPTIALVGVVKSLGVITFWVVSGRVVAGLALCYLVVLRLFRALTRWETPHVGE</sequence>
<keyword evidence="4 5" id="KW-0472">Membrane</keyword>
<dbReference type="EMBL" id="CP078063">
    <property type="protein sequence ID" value="UVE50507.1"/>
    <property type="molecule type" value="Genomic_DNA"/>
</dbReference>